<evidence type="ECO:0000256" key="1">
    <source>
        <dbReference type="ARBA" id="ARBA00006040"/>
    </source>
</evidence>
<keyword evidence="10" id="KW-1185">Reference proteome</keyword>
<evidence type="ECO:0000256" key="5">
    <source>
        <dbReference type="ARBA" id="ARBA00022833"/>
    </source>
</evidence>
<keyword evidence="2 7" id="KW-0645">Protease</keyword>
<dbReference type="Gene3D" id="3.40.390.10">
    <property type="entry name" value="Collagenase (Catalytic Domain)"/>
    <property type="match status" value="1"/>
</dbReference>
<comment type="similarity">
    <text evidence="1 7">Belongs to the peptidase M3 family.</text>
</comment>
<dbReference type="InterPro" id="IPR024077">
    <property type="entry name" value="Neurolysin/TOP_dom2"/>
</dbReference>
<dbReference type="Gene3D" id="1.10.1370.10">
    <property type="entry name" value="Neurolysin, domain 3"/>
    <property type="match status" value="1"/>
</dbReference>
<evidence type="ECO:0000256" key="6">
    <source>
        <dbReference type="ARBA" id="ARBA00023049"/>
    </source>
</evidence>
<dbReference type="PANTHER" id="PTHR11804:SF84">
    <property type="entry name" value="SACCHAROLYSIN"/>
    <property type="match status" value="1"/>
</dbReference>
<evidence type="ECO:0000256" key="7">
    <source>
        <dbReference type="RuleBase" id="RU003435"/>
    </source>
</evidence>
<reference evidence="9" key="1">
    <citation type="submission" date="2021-02" db="EMBL/GenBank/DDBJ databases">
        <title>Genome sequence Cadophora malorum strain M34.</title>
        <authorList>
            <person name="Stefanovic E."/>
            <person name="Vu D."/>
            <person name="Scully C."/>
            <person name="Dijksterhuis J."/>
            <person name="Roader J."/>
            <person name="Houbraken J."/>
        </authorList>
    </citation>
    <scope>NUCLEOTIDE SEQUENCE</scope>
    <source>
        <strain evidence="9">M34</strain>
    </source>
</reference>
<dbReference type="GO" id="GO:0006518">
    <property type="term" value="P:peptide metabolic process"/>
    <property type="evidence" value="ECO:0007669"/>
    <property type="project" value="TreeGrafter"/>
</dbReference>
<gene>
    <name evidence="9" type="ORF">IFR04_007321</name>
</gene>
<keyword evidence="6 7" id="KW-0482">Metalloprotease</keyword>
<dbReference type="Gene3D" id="1.20.1050.40">
    <property type="entry name" value="Endopeptidase. Chain P, domain 1"/>
    <property type="match status" value="1"/>
</dbReference>
<dbReference type="EMBL" id="JAFJYH010000103">
    <property type="protein sequence ID" value="KAG4419527.1"/>
    <property type="molecule type" value="Genomic_DNA"/>
</dbReference>
<dbReference type="InterPro" id="IPR024079">
    <property type="entry name" value="MetalloPept_cat_dom_sf"/>
</dbReference>
<accession>A0A8H7TH54</accession>
<name>A0A8H7TH54_9HELO</name>
<dbReference type="CDD" id="cd06455">
    <property type="entry name" value="M3A_TOP"/>
    <property type="match status" value="1"/>
</dbReference>
<comment type="caution">
    <text evidence="9">The sequence shown here is derived from an EMBL/GenBank/DDBJ whole genome shotgun (WGS) entry which is preliminary data.</text>
</comment>
<dbReference type="GO" id="GO:0006508">
    <property type="term" value="P:proteolysis"/>
    <property type="evidence" value="ECO:0007669"/>
    <property type="project" value="UniProtKB-KW"/>
</dbReference>
<dbReference type="Proteomes" id="UP000664132">
    <property type="component" value="Unassembled WGS sequence"/>
</dbReference>
<dbReference type="PANTHER" id="PTHR11804">
    <property type="entry name" value="PROTEASE M3 THIMET OLIGOPEPTIDASE-RELATED"/>
    <property type="match status" value="1"/>
</dbReference>
<keyword evidence="3 7" id="KW-0479">Metal-binding</keyword>
<dbReference type="FunFam" id="3.40.390.10:FF:000074">
    <property type="entry name" value="Metalloprotease"/>
    <property type="match status" value="1"/>
</dbReference>
<sequence length="717" mass="81187">MPSSTFREPPQLPVAFTQTPSSLLDDTKKAIATSRATLDDLVKIPPSEATFANFVLPWIHDRNTRMKTSSLTTLFKSVSPSEELRDAAVECVKVWAEFSQEVVARPEIYVLFQAVKDKGEALDREDQYYLDRKLSQLVRSGAALPEGPVKERFQIVTKRIDDIEAEGGKRIRQENGGIWFTADELDGFPRDALEGLKRGEGEDDGKYKVTFGTVDLDLAFKNCVKAETRKRMFFGNENKCLENVPLFQEMIELRAEHAELLGYKSHADLVIQNRLMTMDGVTSLLADLQQKTAPASKSSRDMLRKLKREHLLSRGITETDIDDRLFLWDQLFYMRLVEEQENELDQNKIAEFFPLQEVVDGLLKNFETLFGVVFIEILEDARKSLMEKQGHGVSAMTWHEDVAVYAVWNEEALGGDFLGYLYLDVLKRQGKRDHACCITFQPGFDTIEGGRQYPSALLVMSVQQPTPAKPTLVRHRSVTTMFHELGHAIHCLVGRTRYAETYGTKTSRDFVEIPSRMLENFCWDPIILQNLSKHYSHLSPGYMASWKAEHPTEPEPSEKAPFDLLQKLCASRKVTLAPLTQRQIAFAKFDMAIHSVSSEEAKAMNAGETYNRIRSECTSLLGPEIEVGDFGWGSGHSRFSHMFGGYDAGYYTYVIASVYSSDLYRSRFAKDPMNGEEGRRYRKLVLGRGGSRAEMELLEEYLGRKPNGDAFAKAIGG</sequence>
<dbReference type="AlphaFoldDB" id="A0A8H7TH54"/>
<dbReference type="GO" id="GO:0005758">
    <property type="term" value="C:mitochondrial intermembrane space"/>
    <property type="evidence" value="ECO:0007669"/>
    <property type="project" value="TreeGrafter"/>
</dbReference>
<evidence type="ECO:0000256" key="2">
    <source>
        <dbReference type="ARBA" id="ARBA00022670"/>
    </source>
</evidence>
<evidence type="ECO:0000259" key="8">
    <source>
        <dbReference type="Pfam" id="PF01432"/>
    </source>
</evidence>
<dbReference type="InterPro" id="IPR024080">
    <property type="entry name" value="Neurolysin/TOP_N"/>
</dbReference>
<dbReference type="InterPro" id="IPR045090">
    <property type="entry name" value="Pept_M3A_M3B"/>
</dbReference>
<evidence type="ECO:0000256" key="4">
    <source>
        <dbReference type="ARBA" id="ARBA00022801"/>
    </source>
</evidence>
<dbReference type="Pfam" id="PF01432">
    <property type="entry name" value="Peptidase_M3"/>
    <property type="match status" value="1"/>
</dbReference>
<protein>
    <recommendedName>
        <fullName evidence="8">Peptidase M3A/M3B catalytic domain-containing protein</fullName>
    </recommendedName>
</protein>
<dbReference type="SUPFAM" id="SSF55486">
    <property type="entry name" value="Metalloproteases ('zincins'), catalytic domain"/>
    <property type="match status" value="1"/>
</dbReference>
<comment type="cofactor">
    <cofactor evidence="7">
        <name>Zn(2+)</name>
        <dbReference type="ChEBI" id="CHEBI:29105"/>
    </cofactor>
    <text evidence="7">Binds 1 zinc ion.</text>
</comment>
<dbReference type="InterPro" id="IPR001567">
    <property type="entry name" value="Pept_M3A_M3B_dom"/>
</dbReference>
<dbReference type="GO" id="GO:0004222">
    <property type="term" value="F:metalloendopeptidase activity"/>
    <property type="evidence" value="ECO:0007669"/>
    <property type="project" value="InterPro"/>
</dbReference>
<keyword evidence="5 7" id="KW-0862">Zinc</keyword>
<proteinExistence type="inferred from homology"/>
<evidence type="ECO:0000256" key="3">
    <source>
        <dbReference type="ARBA" id="ARBA00022723"/>
    </source>
</evidence>
<dbReference type="GO" id="GO:0046872">
    <property type="term" value="F:metal ion binding"/>
    <property type="evidence" value="ECO:0007669"/>
    <property type="project" value="UniProtKB-UniRule"/>
</dbReference>
<organism evidence="9 10">
    <name type="scientific">Cadophora malorum</name>
    <dbReference type="NCBI Taxonomy" id="108018"/>
    <lineage>
        <taxon>Eukaryota</taxon>
        <taxon>Fungi</taxon>
        <taxon>Dikarya</taxon>
        <taxon>Ascomycota</taxon>
        <taxon>Pezizomycotina</taxon>
        <taxon>Leotiomycetes</taxon>
        <taxon>Helotiales</taxon>
        <taxon>Ploettnerulaceae</taxon>
        <taxon>Cadophora</taxon>
    </lineage>
</organism>
<evidence type="ECO:0000313" key="10">
    <source>
        <dbReference type="Proteomes" id="UP000664132"/>
    </source>
</evidence>
<keyword evidence="4 7" id="KW-0378">Hydrolase</keyword>
<evidence type="ECO:0000313" key="9">
    <source>
        <dbReference type="EMBL" id="KAG4419527.1"/>
    </source>
</evidence>
<feature type="domain" description="Peptidase M3A/M3B catalytic" evidence="8">
    <location>
        <begin position="220"/>
        <end position="716"/>
    </location>
</feature>
<dbReference type="OrthoDB" id="534666at2759"/>